<dbReference type="Proteomes" id="UP000293781">
    <property type="component" value="Unassembled WGS sequence"/>
</dbReference>
<reference evidence="1 2" key="1">
    <citation type="submission" date="2019-02" db="EMBL/GenBank/DDBJ databases">
        <title>Sequencing the genomes of 1000 actinobacteria strains.</title>
        <authorList>
            <person name="Klenk H.-P."/>
        </authorList>
    </citation>
    <scope>NUCLEOTIDE SEQUENCE [LARGE SCALE GENOMIC DNA]</scope>
    <source>
        <strain evidence="1 2">DSM 45888</strain>
    </source>
</reference>
<sequence>MTLSQDAIEQTTKLVEFLAEVTAAVERDPVCDILEDPDAPDPVIWLDALPRGVQWMASPADDVIMRLRPSRPPTEPAPPELLHEWIDMDSVGGFAGSAPRLGVWISNGVSGLTHRALCLVRVP</sequence>
<evidence type="ECO:0000313" key="1">
    <source>
        <dbReference type="EMBL" id="RZT79722.1"/>
    </source>
</evidence>
<dbReference type="AlphaFoldDB" id="A0A4Q7UEM1"/>
<evidence type="ECO:0000313" key="2">
    <source>
        <dbReference type="Proteomes" id="UP000293781"/>
    </source>
</evidence>
<dbReference type="EMBL" id="SHKK01000001">
    <property type="protein sequence ID" value="RZT79722.1"/>
    <property type="molecule type" value="Genomic_DNA"/>
</dbReference>
<name>A0A4Q7UEM1_9ACTN</name>
<comment type="caution">
    <text evidence="1">The sequence shown here is derived from an EMBL/GenBank/DDBJ whole genome shotgun (WGS) entry which is preliminary data.</text>
</comment>
<accession>A0A4Q7UEM1</accession>
<proteinExistence type="predicted"/>
<protein>
    <submittedName>
        <fullName evidence="1">Uncharacterized protein</fullName>
    </submittedName>
</protein>
<gene>
    <name evidence="1" type="ORF">EV382_2955</name>
</gene>
<dbReference type="RefSeq" id="WP_165435795.1">
    <property type="nucleotide sequence ID" value="NZ_SHKK01000001.1"/>
</dbReference>
<keyword evidence="2" id="KW-1185">Reference proteome</keyword>
<organism evidence="1 2">
    <name type="scientific">Micromonospora violae</name>
    <dbReference type="NCBI Taxonomy" id="1278207"/>
    <lineage>
        <taxon>Bacteria</taxon>
        <taxon>Bacillati</taxon>
        <taxon>Actinomycetota</taxon>
        <taxon>Actinomycetes</taxon>
        <taxon>Micromonosporales</taxon>
        <taxon>Micromonosporaceae</taxon>
        <taxon>Micromonospora</taxon>
    </lineage>
</organism>